<dbReference type="KEGG" id="ntr:B0W44_13400"/>
<dbReference type="GO" id="GO:0005524">
    <property type="term" value="F:ATP binding"/>
    <property type="evidence" value="ECO:0007669"/>
    <property type="project" value="UniProtKB-KW"/>
</dbReference>
<keyword evidence="1" id="KW-0808">Transferase</keyword>
<keyword evidence="5" id="KW-0812">Transmembrane</keyword>
<protein>
    <submittedName>
        <fullName evidence="6">Thiamin pyrophosphokinase</fullName>
    </submittedName>
</protein>
<dbReference type="EMBL" id="CP019699">
    <property type="protein sequence ID" value="AQS57563.1"/>
    <property type="molecule type" value="Genomic_DNA"/>
</dbReference>
<evidence type="ECO:0000256" key="5">
    <source>
        <dbReference type="SAM" id="Phobius"/>
    </source>
</evidence>
<dbReference type="InterPro" id="IPR047795">
    <property type="entry name" value="Put_SteA-like"/>
</dbReference>
<dbReference type="GO" id="GO:0004788">
    <property type="term" value="F:thiamine diphosphokinase activity"/>
    <property type="evidence" value="ECO:0007669"/>
    <property type="project" value="InterPro"/>
</dbReference>
<dbReference type="OrthoDB" id="9804377at2"/>
<dbReference type="STRING" id="1471761.B0W44_13400"/>
<dbReference type="InterPro" id="IPR036759">
    <property type="entry name" value="TPK_catalytic_sf"/>
</dbReference>
<evidence type="ECO:0000313" key="6">
    <source>
        <dbReference type="EMBL" id="AQS57563.1"/>
    </source>
</evidence>
<evidence type="ECO:0000256" key="2">
    <source>
        <dbReference type="ARBA" id="ARBA00022741"/>
    </source>
</evidence>
<name>A0A1U9KC46_9BACL</name>
<keyword evidence="5" id="KW-1133">Transmembrane helix</keyword>
<dbReference type="Proteomes" id="UP000188603">
    <property type="component" value="Chromosome"/>
</dbReference>
<gene>
    <name evidence="6" type="ORF">B0W44_13400</name>
</gene>
<reference evidence="6 7" key="1">
    <citation type="journal article" date="2015" name="Int. J. Syst. Evol. Microbiol.">
        <title>Novibacillus thermophilus gen. nov., sp. nov., a Gram-staining-negative and moderately thermophilic member of the family Thermoactinomycetaceae.</title>
        <authorList>
            <person name="Yang G."/>
            <person name="Chen J."/>
            <person name="Zhou S."/>
        </authorList>
    </citation>
    <scope>NUCLEOTIDE SEQUENCE [LARGE SCALE GENOMIC DNA]</scope>
    <source>
        <strain evidence="6 7">SG-1</strain>
    </source>
</reference>
<organism evidence="6 7">
    <name type="scientific">Novibacillus thermophilus</name>
    <dbReference type="NCBI Taxonomy" id="1471761"/>
    <lineage>
        <taxon>Bacteria</taxon>
        <taxon>Bacillati</taxon>
        <taxon>Bacillota</taxon>
        <taxon>Bacilli</taxon>
        <taxon>Bacillales</taxon>
        <taxon>Thermoactinomycetaceae</taxon>
        <taxon>Novibacillus</taxon>
    </lineage>
</organism>
<evidence type="ECO:0000256" key="4">
    <source>
        <dbReference type="ARBA" id="ARBA00022840"/>
    </source>
</evidence>
<dbReference type="SUPFAM" id="SSF63999">
    <property type="entry name" value="Thiamin pyrophosphokinase, catalytic domain"/>
    <property type="match status" value="1"/>
</dbReference>
<dbReference type="GO" id="GO:0009229">
    <property type="term" value="P:thiamine diphosphate biosynthetic process"/>
    <property type="evidence" value="ECO:0007669"/>
    <property type="project" value="InterPro"/>
</dbReference>
<dbReference type="GO" id="GO:0016301">
    <property type="term" value="F:kinase activity"/>
    <property type="evidence" value="ECO:0007669"/>
    <property type="project" value="UniProtKB-KW"/>
</dbReference>
<sequence>MDRSTKRLIKRIKPGEIALIHHCDLDQVAAKGLIEKGVSAVLNCSDTFSGTYPTPGPEILVQAGIPVLDGIDEVWMDVFSDGMTVWMDGERFGYVDESGKRVAAGKGNRLTQKRLSALTKQAHDNVEQALEQFIDNTLSYAAKEKHFVTKPLPLPELRTKIKGRHVVVVVRGANYKADLRAIRPYIKDYRPVLIGVDGGADALLDNHFTPDLIVGDMDSVSDRALCSGAELIVHAYPDGKAPGLDRVEKLGLTAHIVPAIGTSEDVAMLLAFEKKATLIVALGTHSHMVDFLEKGRKGMASTLLVRMKIGTRLVDAKGVNILYQGKYRRRELTYLAMSSAFPVIALFGINPDFRHMMRMLWLHLRMIFS</sequence>
<evidence type="ECO:0000256" key="3">
    <source>
        <dbReference type="ARBA" id="ARBA00022777"/>
    </source>
</evidence>
<evidence type="ECO:0000313" key="7">
    <source>
        <dbReference type="Proteomes" id="UP000188603"/>
    </source>
</evidence>
<accession>A0A1U9KC46</accession>
<evidence type="ECO:0000256" key="1">
    <source>
        <dbReference type="ARBA" id="ARBA00022679"/>
    </source>
</evidence>
<dbReference type="Gene3D" id="3.40.50.10240">
    <property type="entry name" value="Thiamin pyrophosphokinase, catalytic domain"/>
    <property type="match status" value="1"/>
</dbReference>
<proteinExistence type="predicted"/>
<dbReference type="NCBIfam" id="NF040608">
    <property type="entry name" value="division_SteA"/>
    <property type="match status" value="1"/>
</dbReference>
<keyword evidence="4" id="KW-0067">ATP-binding</keyword>
<feature type="transmembrane region" description="Helical" evidence="5">
    <location>
        <begin position="332"/>
        <end position="349"/>
    </location>
</feature>
<keyword evidence="7" id="KW-1185">Reference proteome</keyword>
<keyword evidence="2" id="KW-0547">Nucleotide-binding</keyword>
<keyword evidence="5" id="KW-0472">Membrane</keyword>
<dbReference type="AlphaFoldDB" id="A0A1U9KC46"/>
<keyword evidence="3 6" id="KW-0418">Kinase</keyword>